<reference evidence="3 4" key="1">
    <citation type="submission" date="2018-05" db="EMBL/GenBank/DDBJ databases">
        <title>Genome sequencing of Flavobacterium sp. HYN0056.</title>
        <authorList>
            <person name="Yi H."/>
            <person name="Baek C."/>
        </authorList>
    </citation>
    <scope>NUCLEOTIDE SEQUENCE [LARGE SCALE GENOMIC DNA]</scope>
    <source>
        <strain evidence="3 4">HYN0056</strain>
    </source>
</reference>
<dbReference type="EMBL" id="CP029255">
    <property type="protein sequence ID" value="AWK03801.1"/>
    <property type="molecule type" value="Genomic_DNA"/>
</dbReference>
<proteinExistence type="predicted"/>
<dbReference type="AlphaFoldDB" id="A0A2S1YIA8"/>
<protein>
    <submittedName>
        <fullName evidence="3">Uncharacterized protein</fullName>
    </submittedName>
</protein>
<dbReference type="OrthoDB" id="1372817at2"/>
<dbReference type="KEGG" id="fcr:HYN56_06005"/>
<sequence length="424" mass="48164">MTQIKTTLLFLLFSAAVIAQKTDTETKKFTIPVPKSEYFNSIKKYNIVIQGINKWDRSREIILPNETFQKDITLDKYKNDKQIDSISPDLKILVGFIPSKYQADATGRPSVNGDLNFIILGKNDEIITMANVNRTIALDRVKGGAKETEMANALCQQAYDLLDGYLITKNDVELTFNYGVFEKCEAFPELVEFNTKTQELLAKLQALSFEDKYLDEMETYYKSFIGKTFGKIKDKDLNKIIYLNLSLIEIFKVNFPKAEEYLAVAKEGAGLLSMWPDNAKKNLQILKFVNQTEFKHKIETINSRTAYAVVLKGTAYYKKKIFTGTFEFTRFKPASSGGGSIVSLDSYSPSISIYEGTDNAGYMWPNGNQFNVKTTDGREISFKKYKGELIMVEKIADGTFKPYESESDDIYTSPDDEKLELKKA</sequence>
<feature type="chain" id="PRO_5015695646" evidence="2">
    <location>
        <begin position="22"/>
        <end position="424"/>
    </location>
</feature>
<evidence type="ECO:0000256" key="1">
    <source>
        <dbReference type="SAM" id="MobiDB-lite"/>
    </source>
</evidence>
<dbReference type="RefSeq" id="WP_109191348.1">
    <property type="nucleotide sequence ID" value="NZ_CP029255.1"/>
</dbReference>
<organism evidence="3 4">
    <name type="scientific">Flavobacterium crocinum</name>
    <dbReference type="NCBI Taxonomy" id="2183896"/>
    <lineage>
        <taxon>Bacteria</taxon>
        <taxon>Pseudomonadati</taxon>
        <taxon>Bacteroidota</taxon>
        <taxon>Flavobacteriia</taxon>
        <taxon>Flavobacteriales</taxon>
        <taxon>Flavobacteriaceae</taxon>
        <taxon>Flavobacterium</taxon>
    </lineage>
</organism>
<accession>A0A2S1YIA8</accession>
<gene>
    <name evidence="3" type="ORF">HYN56_06005</name>
</gene>
<evidence type="ECO:0000256" key="2">
    <source>
        <dbReference type="SAM" id="SignalP"/>
    </source>
</evidence>
<feature type="compositionally biased region" description="Basic and acidic residues" evidence="1">
    <location>
        <begin position="415"/>
        <end position="424"/>
    </location>
</feature>
<evidence type="ECO:0000313" key="3">
    <source>
        <dbReference type="EMBL" id="AWK03801.1"/>
    </source>
</evidence>
<keyword evidence="4" id="KW-1185">Reference proteome</keyword>
<feature type="signal peptide" evidence="2">
    <location>
        <begin position="1"/>
        <end position="21"/>
    </location>
</feature>
<name>A0A2S1YIA8_9FLAO</name>
<feature type="region of interest" description="Disordered" evidence="1">
    <location>
        <begin position="402"/>
        <end position="424"/>
    </location>
</feature>
<evidence type="ECO:0000313" key="4">
    <source>
        <dbReference type="Proteomes" id="UP000245250"/>
    </source>
</evidence>
<dbReference type="Proteomes" id="UP000245250">
    <property type="component" value="Chromosome"/>
</dbReference>
<keyword evidence="2" id="KW-0732">Signal</keyword>